<sequence>MRELNVCLKLNFLSKKIPVLIGTILLCILFVETKRNNIYISIDKIYTLESLFFIIYSAYNYKNSFAHWINIGGRRKDFYLSSFIFYIFTAAVISYIQTLVFIHYVSQMQIFNGPYDKLNLLQVVSFTPLELWFYQFLGFMCSACAGALIGVLNIRHDLGEALAMSFGYFSGSVMLYFFLIKIFGDDLPNFIMNQATIYLYQIIIYAISVYIGWRIIRREEDLCID</sequence>
<evidence type="ECO:0000313" key="2">
    <source>
        <dbReference type="EMBL" id="MBI6872377.1"/>
    </source>
</evidence>
<feature type="transmembrane region" description="Helical" evidence="1">
    <location>
        <begin position="80"/>
        <end position="105"/>
    </location>
</feature>
<reference evidence="2" key="1">
    <citation type="submission" date="2020-12" db="EMBL/GenBank/DDBJ databases">
        <title>Clostridium thailandense sp. nov., a novel acetogenic bacterium isolated from peat land soil in Thailand.</title>
        <authorList>
            <person name="Chaikitkaew S."/>
            <person name="Birkeland N.K."/>
        </authorList>
    </citation>
    <scope>NUCLEOTIDE SEQUENCE</scope>
    <source>
        <strain evidence="2">DSM 17425</strain>
    </source>
</reference>
<keyword evidence="1" id="KW-1133">Transmembrane helix</keyword>
<dbReference type="Proteomes" id="UP000622687">
    <property type="component" value="Unassembled WGS sequence"/>
</dbReference>
<dbReference type="AlphaFoldDB" id="A0A934HWR0"/>
<feature type="transmembrane region" description="Helical" evidence="1">
    <location>
        <begin position="195"/>
        <end position="213"/>
    </location>
</feature>
<keyword evidence="3" id="KW-1185">Reference proteome</keyword>
<evidence type="ECO:0000256" key="1">
    <source>
        <dbReference type="SAM" id="Phobius"/>
    </source>
</evidence>
<proteinExistence type="predicted"/>
<keyword evidence="1" id="KW-0812">Transmembrane</keyword>
<feature type="transmembrane region" description="Helical" evidence="1">
    <location>
        <begin position="132"/>
        <end position="154"/>
    </location>
</feature>
<organism evidence="2 3">
    <name type="scientific">Clostridium aciditolerans</name>
    <dbReference type="NCBI Taxonomy" id="339861"/>
    <lineage>
        <taxon>Bacteria</taxon>
        <taxon>Bacillati</taxon>
        <taxon>Bacillota</taxon>
        <taxon>Clostridia</taxon>
        <taxon>Eubacteriales</taxon>
        <taxon>Clostridiaceae</taxon>
        <taxon>Clostridium</taxon>
    </lineage>
</organism>
<protein>
    <submittedName>
        <fullName evidence="2">Uncharacterized protein</fullName>
    </submittedName>
</protein>
<dbReference type="EMBL" id="JAEEGB010000006">
    <property type="protein sequence ID" value="MBI6872377.1"/>
    <property type="molecule type" value="Genomic_DNA"/>
</dbReference>
<comment type="caution">
    <text evidence="2">The sequence shown here is derived from an EMBL/GenBank/DDBJ whole genome shotgun (WGS) entry which is preliminary data.</text>
</comment>
<feature type="transmembrane region" description="Helical" evidence="1">
    <location>
        <begin position="161"/>
        <end position="183"/>
    </location>
</feature>
<evidence type="ECO:0000313" key="3">
    <source>
        <dbReference type="Proteomes" id="UP000622687"/>
    </source>
</evidence>
<feature type="transmembrane region" description="Helical" evidence="1">
    <location>
        <begin position="12"/>
        <end position="31"/>
    </location>
</feature>
<name>A0A934HWR0_9CLOT</name>
<gene>
    <name evidence="2" type="ORF">I6U51_06600</name>
</gene>
<accession>A0A934HWR0</accession>
<keyword evidence="1" id="KW-0472">Membrane</keyword>
<dbReference type="RefSeq" id="WP_211141881.1">
    <property type="nucleotide sequence ID" value="NZ_JAEEGB010000006.1"/>
</dbReference>